<dbReference type="InterPro" id="IPR050706">
    <property type="entry name" value="Cyclic-di-GMP_PDE-like"/>
</dbReference>
<evidence type="ECO:0000313" key="2">
    <source>
        <dbReference type="EMBL" id="QPQ55769.1"/>
    </source>
</evidence>
<accession>A0A7T2GKY9</accession>
<gene>
    <name evidence="2" type="ORF">IC614_04040</name>
</gene>
<evidence type="ECO:0000259" key="1">
    <source>
        <dbReference type="PROSITE" id="PS50883"/>
    </source>
</evidence>
<evidence type="ECO:0000313" key="3">
    <source>
        <dbReference type="Proteomes" id="UP000594873"/>
    </source>
</evidence>
<dbReference type="InterPro" id="IPR001633">
    <property type="entry name" value="EAL_dom"/>
</dbReference>
<keyword evidence="3" id="KW-1185">Reference proteome</keyword>
<dbReference type="SUPFAM" id="SSF141868">
    <property type="entry name" value="EAL domain-like"/>
    <property type="match status" value="1"/>
</dbReference>
<dbReference type="SMART" id="SM00052">
    <property type="entry name" value="EAL"/>
    <property type="match status" value="1"/>
</dbReference>
<dbReference type="EMBL" id="CP065592">
    <property type="protein sequence ID" value="QPQ55769.1"/>
    <property type="molecule type" value="Genomic_DNA"/>
</dbReference>
<proteinExistence type="predicted"/>
<dbReference type="PANTHER" id="PTHR33121:SF71">
    <property type="entry name" value="OXYGEN SENSOR PROTEIN DOSP"/>
    <property type="match status" value="1"/>
</dbReference>
<dbReference type="PANTHER" id="PTHR33121">
    <property type="entry name" value="CYCLIC DI-GMP PHOSPHODIESTERASE PDEF"/>
    <property type="match status" value="1"/>
</dbReference>
<feature type="domain" description="EAL" evidence="1">
    <location>
        <begin position="154"/>
        <end position="405"/>
    </location>
</feature>
<dbReference type="InterPro" id="IPR035919">
    <property type="entry name" value="EAL_sf"/>
</dbReference>
<protein>
    <submittedName>
        <fullName evidence="2">EAL domain-containing protein</fullName>
    </submittedName>
</protein>
<dbReference type="RefSeq" id="WP_200972539.1">
    <property type="nucleotide sequence ID" value="NZ_CP065592.1"/>
</dbReference>
<sequence>MPESQSPLFVFSPRHREELERLCGEAGWCPVFPGQAEHSADAFAESGAWVAVVDARGAMGPARRAVAAITEVAEEDRSALLLILEEDDADQLTWFRRNGVTHFVLTPLTARTFTEAVNYAARYAERLSGGRRRGLRGQTRPAAMLTESKRKRRRKRLEIDLPMALERGEIQILFQPQIDIASGRIVGAEALARWHHPALGVIGAETLFDAAERSNLHLALSRTIQAKALSEVASWPAHLSDIRVSINITAEDLAAPGFVRNFLALVDGAGVERTCVTVEVTESGLMKDLPAAATLLSQLREAGLHVAIDDFGTGYSSLAYLQALPIDYLKVDKSLSVDIAGSTRDRIVVKSIIDLARSLDLRVVAEGVETEEQLELLAAQGCALSQGYLHSPPITSAALAELVRR</sequence>
<dbReference type="Proteomes" id="UP000594873">
    <property type="component" value="Chromosome"/>
</dbReference>
<dbReference type="KEGG" id="sflv:IC614_04040"/>
<dbReference type="PROSITE" id="PS50883">
    <property type="entry name" value="EAL"/>
    <property type="match status" value="1"/>
</dbReference>
<dbReference type="Pfam" id="PF00563">
    <property type="entry name" value="EAL"/>
    <property type="match status" value="1"/>
</dbReference>
<reference evidence="2 3" key="1">
    <citation type="submission" date="2020-11" db="EMBL/GenBank/DDBJ databases">
        <title>Genome seq and assembly of Sphingosinicella sp.</title>
        <authorList>
            <person name="Chhetri G."/>
        </authorList>
    </citation>
    <scope>NUCLEOTIDE SEQUENCE [LARGE SCALE GENOMIC DNA]</scope>
    <source>
        <strain evidence="2 3">UDD2</strain>
    </source>
</reference>
<organism evidence="2 3">
    <name type="scientific">Allosphingosinicella flava</name>
    <dbReference type="NCBI Taxonomy" id="2771430"/>
    <lineage>
        <taxon>Bacteria</taxon>
        <taxon>Pseudomonadati</taxon>
        <taxon>Pseudomonadota</taxon>
        <taxon>Alphaproteobacteria</taxon>
        <taxon>Sphingomonadales</taxon>
        <taxon>Sphingomonadaceae</taxon>
        <taxon>Allosphingosinicella</taxon>
    </lineage>
</organism>
<dbReference type="CDD" id="cd01948">
    <property type="entry name" value="EAL"/>
    <property type="match status" value="1"/>
</dbReference>
<dbReference type="Gene3D" id="3.20.20.450">
    <property type="entry name" value="EAL domain"/>
    <property type="match status" value="1"/>
</dbReference>
<dbReference type="GO" id="GO:0071111">
    <property type="term" value="F:cyclic-guanylate-specific phosphodiesterase activity"/>
    <property type="evidence" value="ECO:0007669"/>
    <property type="project" value="InterPro"/>
</dbReference>
<dbReference type="AlphaFoldDB" id="A0A7T2GKY9"/>
<name>A0A7T2GKY9_9SPHN</name>